<dbReference type="RefSeq" id="WP_246952563.1">
    <property type="nucleotide sequence ID" value="NZ_JALKII010000007.1"/>
</dbReference>
<evidence type="ECO:0000313" key="1">
    <source>
        <dbReference type="EMBL" id="MCK0538181.1"/>
    </source>
</evidence>
<protein>
    <recommendedName>
        <fullName evidence="3">Transposase (putative) YhgA-like domain-containing protein</fullName>
    </recommendedName>
</protein>
<sequence length="294" mass="33774">MPSSHDQNFKNLVLDYPREARALFAPEQAACLDDGVVFTPLREEQLKDRLSDRFLELDIPLLLECPDGRREALLFVVEQHTDPARFSVHKLGRYCLSLAELLKTDRVVPVVVFLRQARKVPAQIILGNEIRDYITVNYIRCVLPELEGQQYVNSNNLVARLNLLNMRWPPELKLAMYASAIRGLASLEKHPDRRVKYFAFIDIYAELTNNERTLFEQYYQEEGRVMAGFAERYESIGLEKGIRRGMEQGMEEGSLRARRETAGNLMRMTALDDTAIAAATGLPLDEVQRLRRDS</sequence>
<dbReference type="EMBL" id="JALKII010000007">
    <property type="protein sequence ID" value="MCK0538181.1"/>
    <property type="molecule type" value="Genomic_DNA"/>
</dbReference>
<evidence type="ECO:0008006" key="3">
    <source>
        <dbReference type="Google" id="ProtNLM"/>
    </source>
</evidence>
<gene>
    <name evidence="1" type="ORF">MU846_10715</name>
</gene>
<comment type="caution">
    <text evidence="1">The sequence shown here is derived from an EMBL/GenBank/DDBJ whole genome shotgun (WGS) entry which is preliminary data.</text>
</comment>
<evidence type="ECO:0000313" key="2">
    <source>
        <dbReference type="Proteomes" id="UP001165524"/>
    </source>
</evidence>
<reference evidence="1" key="1">
    <citation type="submission" date="2022-04" db="EMBL/GenBank/DDBJ databases">
        <title>Alcanivorax sp. CY1518 draft genome sequence.</title>
        <authorList>
            <person name="Zhao G."/>
            <person name="An M."/>
        </authorList>
    </citation>
    <scope>NUCLEOTIDE SEQUENCE</scope>
    <source>
        <strain evidence="1">CY1518</strain>
    </source>
</reference>
<keyword evidence="2" id="KW-1185">Reference proteome</keyword>
<accession>A0ABT0E8M9</accession>
<organism evidence="1 2">
    <name type="scientific">Alcanivorax quisquiliarum</name>
    <dbReference type="NCBI Taxonomy" id="2933565"/>
    <lineage>
        <taxon>Bacteria</taxon>
        <taxon>Pseudomonadati</taxon>
        <taxon>Pseudomonadota</taxon>
        <taxon>Gammaproteobacteria</taxon>
        <taxon>Oceanospirillales</taxon>
        <taxon>Alcanivoracaceae</taxon>
        <taxon>Alcanivorax</taxon>
    </lineage>
</organism>
<name>A0ABT0E8M9_9GAMM</name>
<proteinExistence type="predicted"/>
<dbReference type="Proteomes" id="UP001165524">
    <property type="component" value="Unassembled WGS sequence"/>
</dbReference>